<keyword evidence="1" id="KW-0472">Membrane</keyword>
<feature type="transmembrane region" description="Helical" evidence="1">
    <location>
        <begin position="20"/>
        <end position="37"/>
    </location>
</feature>
<keyword evidence="1" id="KW-1133">Transmembrane helix</keyword>
<feature type="transmembrane region" description="Helical" evidence="1">
    <location>
        <begin position="195"/>
        <end position="217"/>
    </location>
</feature>
<proteinExistence type="predicted"/>
<dbReference type="Pfam" id="PF19346">
    <property type="entry name" value="DUF5924"/>
    <property type="match status" value="1"/>
</dbReference>
<name>A0ABQ2ZB36_9GAMM</name>
<feature type="transmembrane region" description="Helical" evidence="1">
    <location>
        <begin position="43"/>
        <end position="68"/>
    </location>
</feature>
<evidence type="ECO:0000259" key="3">
    <source>
        <dbReference type="Pfam" id="PF19346"/>
    </source>
</evidence>
<reference evidence="5" key="1">
    <citation type="journal article" date="2019" name="Int. J. Syst. Evol. Microbiol.">
        <title>The Global Catalogue of Microorganisms (GCM) 10K type strain sequencing project: providing services to taxonomists for standard genome sequencing and annotation.</title>
        <authorList>
            <consortium name="The Broad Institute Genomics Platform"/>
            <consortium name="The Broad Institute Genome Sequencing Center for Infectious Disease"/>
            <person name="Wu L."/>
            <person name="Ma J."/>
        </authorList>
    </citation>
    <scope>NUCLEOTIDE SEQUENCE [LARGE SCALE GENOMIC DNA]</scope>
    <source>
        <strain evidence="5">KCTC 22228</strain>
    </source>
</reference>
<keyword evidence="5" id="KW-1185">Reference proteome</keyword>
<feature type="domain" description="DUF5924" evidence="3">
    <location>
        <begin position="3"/>
        <end position="258"/>
    </location>
</feature>
<dbReference type="EMBL" id="BMXS01000040">
    <property type="protein sequence ID" value="GGY10863.1"/>
    <property type="molecule type" value="Genomic_DNA"/>
</dbReference>
<protein>
    <submittedName>
        <fullName evidence="4">Membrane protein</fullName>
    </submittedName>
</protein>
<comment type="caution">
    <text evidence="4">The sequence shown here is derived from an EMBL/GenBank/DDBJ whole genome shotgun (WGS) entry which is preliminary data.</text>
</comment>
<accession>A0ABQ2ZB36</accession>
<feature type="transmembrane region" description="Helical" evidence="1">
    <location>
        <begin position="111"/>
        <end position="130"/>
    </location>
</feature>
<gene>
    <name evidence="4" type="ORF">GCM10007160_42500</name>
</gene>
<evidence type="ECO:0000313" key="4">
    <source>
        <dbReference type="EMBL" id="GGY10863.1"/>
    </source>
</evidence>
<keyword evidence="1" id="KW-0812">Transmembrane</keyword>
<feature type="transmembrane region" description="Helical" evidence="1">
    <location>
        <begin position="142"/>
        <end position="163"/>
    </location>
</feature>
<organism evidence="4 5">
    <name type="scientific">Litchfieldella qijiaojingensis</name>
    <dbReference type="NCBI Taxonomy" id="980347"/>
    <lineage>
        <taxon>Bacteria</taxon>
        <taxon>Pseudomonadati</taxon>
        <taxon>Pseudomonadota</taxon>
        <taxon>Gammaproteobacteria</taxon>
        <taxon>Oceanospirillales</taxon>
        <taxon>Halomonadaceae</taxon>
        <taxon>Litchfieldella</taxon>
    </lineage>
</organism>
<dbReference type="InterPro" id="IPR045968">
    <property type="entry name" value="DUF5924"/>
</dbReference>
<sequence>MWALQRLAERLISRIRPYMWVWPPVAFSAGVASFFLVDRQQWLGGALALGMLLAWVLLLSESLIGRFLARRGYSTLPRGVTTFIAQMIHQETLFFCLPFLLATTVWTSGQALFTLLIVALALLSILDPLYFKLADRYRWVYFAFHAQCVFVVVLVTLPLMLQLTTSESLRYAVVLMVIFSLPSLLHLVRPQQFKGWMTMFGLLALLASLAWVGRAWVPPANLWINGSALSPGLDTATRTPQGSVRLQTDALRRSGLYAYTAIRAPRGLREEVYHEWRHEGELMDRIPLVIHGGREDGYRAWTHKRNFPKESAGRWRIDIMTTSGQRIGVMRFTVTDKPSAALVADGSISPPPGVPGLDIRRLVPGNYPHQP</sequence>
<feature type="domain" description="DUF2914" evidence="2">
    <location>
        <begin position="270"/>
        <end position="334"/>
    </location>
</feature>
<dbReference type="InterPro" id="IPR022606">
    <property type="entry name" value="DUF2914"/>
</dbReference>
<evidence type="ECO:0000313" key="5">
    <source>
        <dbReference type="Proteomes" id="UP000653056"/>
    </source>
</evidence>
<feature type="transmembrane region" description="Helical" evidence="1">
    <location>
        <begin position="169"/>
        <end position="188"/>
    </location>
</feature>
<dbReference type="Proteomes" id="UP000653056">
    <property type="component" value="Unassembled WGS sequence"/>
</dbReference>
<dbReference type="Pfam" id="PF11141">
    <property type="entry name" value="DUF2914"/>
    <property type="match status" value="1"/>
</dbReference>
<evidence type="ECO:0000259" key="2">
    <source>
        <dbReference type="Pfam" id="PF11141"/>
    </source>
</evidence>
<evidence type="ECO:0000256" key="1">
    <source>
        <dbReference type="SAM" id="Phobius"/>
    </source>
</evidence>